<dbReference type="GO" id="GO:0016491">
    <property type="term" value="F:oxidoreductase activity"/>
    <property type="evidence" value="ECO:0007669"/>
    <property type="project" value="UniProtKB-KW"/>
</dbReference>
<proteinExistence type="inferred from homology"/>
<dbReference type="GO" id="GO:0005506">
    <property type="term" value="F:iron ion binding"/>
    <property type="evidence" value="ECO:0007669"/>
    <property type="project" value="InterPro"/>
</dbReference>
<dbReference type="InterPro" id="IPR036856">
    <property type="entry name" value="Ald_Oxase/Xan_DH_a/b_sf"/>
</dbReference>
<dbReference type="EMBL" id="FYEK01000027">
    <property type="protein sequence ID" value="SNB65470.1"/>
    <property type="molecule type" value="Genomic_DNA"/>
</dbReference>
<dbReference type="Pfam" id="PF20256">
    <property type="entry name" value="MoCoBD_2"/>
    <property type="match status" value="1"/>
</dbReference>
<evidence type="ECO:0000256" key="1">
    <source>
        <dbReference type="ARBA" id="ARBA00006849"/>
    </source>
</evidence>
<dbReference type="Gene3D" id="3.10.20.30">
    <property type="match status" value="1"/>
</dbReference>
<keyword evidence="3" id="KW-0479">Metal-binding</keyword>
<organism evidence="7 8">
    <name type="scientific">Thermoflexus hugenholtzii JAD2</name>
    <dbReference type="NCBI Taxonomy" id="877466"/>
    <lineage>
        <taxon>Bacteria</taxon>
        <taxon>Bacillati</taxon>
        <taxon>Chloroflexota</taxon>
        <taxon>Thermoflexia</taxon>
        <taxon>Thermoflexales</taxon>
        <taxon>Thermoflexaceae</taxon>
        <taxon>Thermoflexus</taxon>
    </lineage>
</organism>
<evidence type="ECO:0000256" key="2">
    <source>
        <dbReference type="ARBA" id="ARBA00022505"/>
    </source>
</evidence>
<comment type="similarity">
    <text evidence="1">Belongs to the xanthine dehydrogenase family.</text>
</comment>
<dbReference type="Pfam" id="PF01799">
    <property type="entry name" value="Fer2_2"/>
    <property type="match status" value="1"/>
</dbReference>
<evidence type="ECO:0000313" key="8">
    <source>
        <dbReference type="Proteomes" id="UP000197025"/>
    </source>
</evidence>
<dbReference type="InterPro" id="IPR016208">
    <property type="entry name" value="Ald_Oxase/xanthine_DH-like"/>
</dbReference>
<dbReference type="SUPFAM" id="SSF54665">
    <property type="entry name" value="CO dehydrogenase molybdoprotein N-domain-like"/>
    <property type="match status" value="1"/>
</dbReference>
<feature type="domain" description="2Fe-2S ferredoxin-type" evidence="6">
    <location>
        <begin position="1"/>
        <end position="76"/>
    </location>
</feature>
<dbReference type="SUPFAM" id="SSF54292">
    <property type="entry name" value="2Fe-2S ferredoxin-like"/>
    <property type="match status" value="1"/>
</dbReference>
<dbReference type="SUPFAM" id="SSF56003">
    <property type="entry name" value="Molybdenum cofactor-binding domain"/>
    <property type="match status" value="1"/>
</dbReference>
<dbReference type="AlphaFoldDB" id="A0A212R0V0"/>
<dbReference type="Pfam" id="PF01315">
    <property type="entry name" value="Ald_Xan_dh_C"/>
    <property type="match status" value="1"/>
</dbReference>
<keyword evidence="8" id="KW-1185">Reference proteome</keyword>
<dbReference type="Gene3D" id="1.10.150.120">
    <property type="entry name" value="[2Fe-2S]-binding domain"/>
    <property type="match status" value="1"/>
</dbReference>
<dbReference type="InterPro" id="IPR001041">
    <property type="entry name" value="2Fe-2S_ferredoxin-type"/>
</dbReference>
<dbReference type="InterPro" id="IPR008274">
    <property type="entry name" value="AldOxase/xan_DH_MoCoBD1"/>
</dbReference>
<dbReference type="InterPro" id="IPR037165">
    <property type="entry name" value="AldOxase/xan_DH_Mopterin-bd_sf"/>
</dbReference>
<dbReference type="Gene3D" id="3.90.1170.50">
    <property type="entry name" value="Aldehyde oxidase/xanthine dehydrogenase, a/b hammerhead"/>
    <property type="match status" value="1"/>
</dbReference>
<dbReference type="InParanoid" id="A0A212R0V0"/>
<evidence type="ECO:0000256" key="4">
    <source>
        <dbReference type="ARBA" id="ARBA00023002"/>
    </source>
</evidence>
<dbReference type="InterPro" id="IPR002888">
    <property type="entry name" value="2Fe-2S-bd"/>
</dbReference>
<keyword evidence="2" id="KW-0500">Molybdenum</keyword>
<dbReference type="Pfam" id="PF00111">
    <property type="entry name" value="Fer2"/>
    <property type="match status" value="1"/>
</dbReference>
<dbReference type="CDD" id="cd00207">
    <property type="entry name" value="fer2"/>
    <property type="match status" value="1"/>
</dbReference>
<evidence type="ECO:0000259" key="6">
    <source>
        <dbReference type="PROSITE" id="PS51085"/>
    </source>
</evidence>
<gene>
    <name evidence="7" type="ORF">SAMN02746019_00010030</name>
</gene>
<dbReference type="Proteomes" id="UP000197025">
    <property type="component" value="Unassembled WGS sequence"/>
</dbReference>
<dbReference type="InterPro" id="IPR006058">
    <property type="entry name" value="2Fe2S_fd_BS"/>
</dbReference>
<evidence type="ECO:0000313" key="7">
    <source>
        <dbReference type="EMBL" id="SNB65470.1"/>
    </source>
</evidence>
<name>A0A212R0V0_9CHLR</name>
<accession>A0A212R0V0</accession>
<dbReference type="RefSeq" id="WP_088571241.1">
    <property type="nucleotide sequence ID" value="NZ_FYEK01000027.1"/>
</dbReference>
<dbReference type="PANTHER" id="PTHR11908">
    <property type="entry name" value="XANTHINE DEHYDROGENASE"/>
    <property type="match status" value="1"/>
</dbReference>
<dbReference type="PANTHER" id="PTHR11908:SF132">
    <property type="entry name" value="ALDEHYDE OXIDASE 1-RELATED"/>
    <property type="match status" value="1"/>
</dbReference>
<dbReference type="PROSITE" id="PS00197">
    <property type="entry name" value="2FE2S_FER_1"/>
    <property type="match status" value="1"/>
</dbReference>
<dbReference type="SUPFAM" id="SSF47741">
    <property type="entry name" value="CO dehydrogenase ISP C-domain like"/>
    <property type="match status" value="1"/>
</dbReference>
<dbReference type="InterPro" id="IPR012675">
    <property type="entry name" value="Beta-grasp_dom_sf"/>
</dbReference>
<dbReference type="PROSITE" id="PS51085">
    <property type="entry name" value="2FE2S_FER_2"/>
    <property type="match status" value="1"/>
</dbReference>
<evidence type="ECO:0000256" key="3">
    <source>
        <dbReference type="ARBA" id="ARBA00022723"/>
    </source>
</evidence>
<keyword evidence="4" id="KW-0560">Oxidoreductase</keyword>
<dbReference type="Gene3D" id="3.30.365.10">
    <property type="entry name" value="Aldehyde oxidase/xanthine dehydrogenase, molybdopterin binding domain"/>
    <property type="match status" value="4"/>
</dbReference>
<evidence type="ECO:0000256" key="5">
    <source>
        <dbReference type="ARBA" id="ARBA00023004"/>
    </source>
</evidence>
<dbReference type="OrthoDB" id="9759099at2"/>
<dbReference type="PIRSF" id="PIRSF000127">
    <property type="entry name" value="Xanthine_DH"/>
    <property type="match status" value="1"/>
</dbReference>
<dbReference type="GO" id="GO:0051537">
    <property type="term" value="F:2 iron, 2 sulfur cluster binding"/>
    <property type="evidence" value="ECO:0007669"/>
    <property type="project" value="InterPro"/>
</dbReference>
<dbReference type="InterPro" id="IPR036010">
    <property type="entry name" value="2Fe-2S_ferredoxin-like_sf"/>
</dbReference>
<dbReference type="InterPro" id="IPR036884">
    <property type="entry name" value="2Fe-2S-bd_dom_sf"/>
</dbReference>
<protein>
    <submittedName>
        <fullName evidence="7">Putative selenate reductase molybdopterin-binding subunit</fullName>
    </submittedName>
</protein>
<sequence>MEITVTINGERRTFSIAPSTRLLDMLRRAGYYGVKHGCDDGSCGMCTVLLDGTPILACVTLAAKVDGRSILTVEGVGRTPELGWRRTEGLHPIQEAFVETGAIQCGFCTPALVLAAKALLDRNPNPTEAEVREAFSGILCRCTGYLKPVQAVLRAAARMRGEPVPPIEEEARRMIIPPEEPLPLGEAFPAEEISPPAPEGGPGLQTRTRTIVLPTIVLPQPVPETRVVGKPEKKVDALRLVQGKPAFTDDFELRGMLYAKVLKSPVPHARIQRIDVSKARALPGVVAVLTYQDLPRVIYSTAGQSDPIPGPLDTFSLDSKVRFVGDRVAFVAAETPEIAEKALALIEVEYEELPAILDPRDAMKPGAPIIHDEPEYVPFDGSDPSRNLAAQIHIEIGEVDKGFEEADFIFEGEYVVPKVQQSSLETHVVITYWDEDDRLVIRTSTQVPFHVRRILAPVLRLPPKRIRVIKPRIGGGFGGKQEVLIEDIAAHLTIATGRPVRLEWTREEEFTAARSRHPMRIRLRTGVKRDGTLVANEMYVLSDTGAYGSHALTVAGNTGHKAMALYPAWDEKGEPRIRFHADVVYTNTPPSGAFRGYGVPQGFFAVEVHMERIARALGLDPLEFRLKNALKAGQEHPFSRAWSEGREPRPEIVHTCGLSECVRYGAAYVGWHEKFGNPEWHRVPGRPHLRRGIGVACVMQGTAIPYLDMGAASLKMNDDGSFNLLIGATDLGTGSDTVIAQMVAEVLGCAVEDIIVYSSDTDFTPFDKGAYASSTTYISGAAAVRAAEQVAEQIKEVAAALLSERGAPVSPADLRLADRRVWAPDGRSVTLEEVALSSLHHRDQRQIMAVASYVSPVSPPPFAAQFAEVTVDIETGEVRVDRLVMAVDAGRIVNPLTASGQVEGGMIQALGYAVSEEMVFDERGRVVNPRFGPYKIFQAHEVPELGVIFIETVEPTHPFGIKAVAEIPMDGVAPAVVNAIYDAVGVWITQIPATPERVWRALRAAQAGETGPRA</sequence>
<keyword evidence="5" id="KW-0408">Iron</keyword>
<dbReference type="SMART" id="SM01008">
    <property type="entry name" value="Ald_Xan_dh_C"/>
    <property type="match status" value="1"/>
</dbReference>
<dbReference type="InterPro" id="IPR000674">
    <property type="entry name" value="Ald_Oxase/Xan_DH_a/b"/>
</dbReference>
<dbReference type="Pfam" id="PF02738">
    <property type="entry name" value="MoCoBD_1"/>
    <property type="match status" value="1"/>
</dbReference>
<dbReference type="InterPro" id="IPR046867">
    <property type="entry name" value="AldOxase/xan_DH_MoCoBD2"/>
</dbReference>
<reference evidence="8" key="1">
    <citation type="submission" date="2017-06" db="EMBL/GenBank/DDBJ databases">
        <authorList>
            <person name="Varghese N."/>
            <person name="Submissions S."/>
        </authorList>
    </citation>
    <scope>NUCLEOTIDE SEQUENCE [LARGE SCALE GENOMIC DNA]</scope>
    <source>
        <strain evidence="8">JAD2</strain>
    </source>
</reference>